<dbReference type="Pfam" id="PF00561">
    <property type="entry name" value="Abhydrolase_1"/>
    <property type="match status" value="1"/>
</dbReference>
<organism evidence="3 4">
    <name type="scientific">Planotetraspora thailandica</name>
    <dbReference type="NCBI Taxonomy" id="487172"/>
    <lineage>
        <taxon>Bacteria</taxon>
        <taxon>Bacillati</taxon>
        <taxon>Actinomycetota</taxon>
        <taxon>Actinomycetes</taxon>
        <taxon>Streptosporangiales</taxon>
        <taxon>Streptosporangiaceae</taxon>
        <taxon>Planotetraspora</taxon>
    </lineage>
</organism>
<dbReference type="RefSeq" id="WP_203949275.1">
    <property type="nucleotide sequence ID" value="NZ_BOOR01000080.1"/>
</dbReference>
<accession>A0A8J3Y1M0</accession>
<evidence type="ECO:0000256" key="1">
    <source>
        <dbReference type="ARBA" id="ARBA00022801"/>
    </source>
</evidence>
<dbReference type="InterPro" id="IPR000639">
    <property type="entry name" value="Epox_hydrolase-like"/>
</dbReference>
<dbReference type="AlphaFoldDB" id="A0A8J3Y1M0"/>
<name>A0A8J3Y1M0_9ACTN</name>
<dbReference type="SUPFAM" id="SSF53474">
    <property type="entry name" value="alpha/beta-Hydrolases"/>
    <property type="match status" value="1"/>
</dbReference>
<dbReference type="Proteomes" id="UP000605992">
    <property type="component" value="Unassembled WGS sequence"/>
</dbReference>
<gene>
    <name evidence="3" type="ORF">Pth03_76010</name>
</gene>
<dbReference type="EMBL" id="BOOR01000080">
    <property type="protein sequence ID" value="GII59212.1"/>
    <property type="molecule type" value="Genomic_DNA"/>
</dbReference>
<protein>
    <submittedName>
        <fullName evidence="3">Alpha/beta hydrolase</fullName>
    </submittedName>
</protein>
<evidence type="ECO:0000313" key="3">
    <source>
        <dbReference type="EMBL" id="GII59212.1"/>
    </source>
</evidence>
<sequence>MRIHVDGVSLEVQDSGEGPAVLLVHGFPDTHALWRAQVHALNAAGYRTIAPDQRGYGASDRPQEVADYGMEEQIRDLTGILGVLGVPEVHLVGHDTGAAIAIAFAAFLPERVVSLTSLSVGHASAFAAAGLPQREKSWYMLAFHFPGLAEEWLSRDDFAALRDWTRHPEADEVVARLSDPAALTSALGFYRANITPESLLLPANTLPQLKVPTMGVWSSGDRFLIEEQVTGTERHVTGPWRYERLEGAGHWMTLEAPEEVNALLLDFLGSVRR</sequence>
<dbReference type="PANTHER" id="PTHR43329">
    <property type="entry name" value="EPOXIDE HYDROLASE"/>
    <property type="match status" value="1"/>
</dbReference>
<dbReference type="InterPro" id="IPR029058">
    <property type="entry name" value="AB_hydrolase_fold"/>
</dbReference>
<comment type="caution">
    <text evidence="3">The sequence shown here is derived from an EMBL/GenBank/DDBJ whole genome shotgun (WGS) entry which is preliminary data.</text>
</comment>
<evidence type="ECO:0000259" key="2">
    <source>
        <dbReference type="Pfam" id="PF00561"/>
    </source>
</evidence>
<dbReference type="InterPro" id="IPR000073">
    <property type="entry name" value="AB_hydrolase_1"/>
</dbReference>
<dbReference type="PRINTS" id="PR00412">
    <property type="entry name" value="EPOXHYDRLASE"/>
</dbReference>
<dbReference type="GO" id="GO:0016787">
    <property type="term" value="F:hydrolase activity"/>
    <property type="evidence" value="ECO:0007669"/>
    <property type="project" value="UniProtKB-KW"/>
</dbReference>
<feature type="domain" description="AB hydrolase-1" evidence="2">
    <location>
        <begin position="19"/>
        <end position="257"/>
    </location>
</feature>
<reference evidence="3" key="1">
    <citation type="submission" date="2021-01" db="EMBL/GenBank/DDBJ databases">
        <title>Whole genome shotgun sequence of Planotetraspora thailandica NBRC 104271.</title>
        <authorList>
            <person name="Komaki H."/>
            <person name="Tamura T."/>
        </authorList>
    </citation>
    <scope>NUCLEOTIDE SEQUENCE</scope>
    <source>
        <strain evidence="3">NBRC 104271</strain>
    </source>
</reference>
<evidence type="ECO:0000313" key="4">
    <source>
        <dbReference type="Proteomes" id="UP000605992"/>
    </source>
</evidence>
<dbReference type="PRINTS" id="PR00111">
    <property type="entry name" value="ABHYDROLASE"/>
</dbReference>
<keyword evidence="4" id="KW-1185">Reference proteome</keyword>
<keyword evidence="1 3" id="KW-0378">Hydrolase</keyword>
<dbReference type="Gene3D" id="3.40.50.1820">
    <property type="entry name" value="alpha/beta hydrolase"/>
    <property type="match status" value="1"/>
</dbReference>
<proteinExistence type="predicted"/>